<evidence type="ECO:0000256" key="3">
    <source>
        <dbReference type="SAM" id="Phobius"/>
    </source>
</evidence>
<feature type="transmembrane region" description="Helical" evidence="3">
    <location>
        <begin position="126"/>
        <end position="148"/>
    </location>
</feature>
<feature type="compositionally biased region" description="Polar residues" evidence="2">
    <location>
        <begin position="14"/>
        <end position="24"/>
    </location>
</feature>
<dbReference type="GeneID" id="14884842"/>
<dbReference type="PROSITE" id="PS00636">
    <property type="entry name" value="DNAJ_1"/>
    <property type="match status" value="1"/>
</dbReference>
<keyword evidence="3" id="KW-0472">Membrane</keyword>
<dbReference type="VEuPathDB" id="AmoebaDB:EIN_281520"/>
<accession>A0A0A1TZZ0</accession>
<feature type="transmembrane region" description="Helical" evidence="3">
    <location>
        <begin position="160"/>
        <end position="178"/>
    </location>
</feature>
<dbReference type="PANTHER" id="PTHR44360">
    <property type="entry name" value="DNAJ HOMOLOG SUBFAMILY B MEMBER 9"/>
    <property type="match status" value="1"/>
</dbReference>
<feature type="transmembrane region" description="Helical" evidence="3">
    <location>
        <begin position="190"/>
        <end position="211"/>
    </location>
</feature>
<dbReference type="Pfam" id="PF00226">
    <property type="entry name" value="DnaJ"/>
    <property type="match status" value="1"/>
</dbReference>
<protein>
    <recommendedName>
        <fullName evidence="4">J domain-containing protein</fullName>
    </recommendedName>
</protein>
<dbReference type="KEGG" id="eiv:EIN_281520"/>
<keyword evidence="6" id="KW-1185">Reference proteome</keyword>
<evidence type="ECO:0000259" key="4">
    <source>
        <dbReference type="PROSITE" id="PS50076"/>
    </source>
</evidence>
<evidence type="ECO:0000256" key="2">
    <source>
        <dbReference type="SAM" id="MobiDB-lite"/>
    </source>
</evidence>
<dbReference type="SMART" id="SM00271">
    <property type="entry name" value="DnaJ"/>
    <property type="match status" value="1"/>
</dbReference>
<dbReference type="PANTHER" id="PTHR44360:SF1">
    <property type="entry name" value="DNAJ HOMOLOG SUBFAMILY B MEMBER 9"/>
    <property type="match status" value="1"/>
</dbReference>
<dbReference type="Gene3D" id="1.10.287.110">
    <property type="entry name" value="DnaJ domain"/>
    <property type="match status" value="1"/>
</dbReference>
<dbReference type="GO" id="GO:0051787">
    <property type="term" value="F:misfolded protein binding"/>
    <property type="evidence" value="ECO:0007669"/>
    <property type="project" value="TreeGrafter"/>
</dbReference>
<dbReference type="CDD" id="cd06257">
    <property type="entry name" value="DnaJ"/>
    <property type="match status" value="1"/>
</dbReference>
<dbReference type="InterPro" id="IPR036869">
    <property type="entry name" value="J_dom_sf"/>
</dbReference>
<feature type="transmembrane region" description="Helical" evidence="3">
    <location>
        <begin position="352"/>
        <end position="381"/>
    </location>
</feature>
<feature type="compositionally biased region" description="Basic and acidic residues" evidence="2">
    <location>
        <begin position="1"/>
        <end position="11"/>
    </location>
</feature>
<evidence type="ECO:0000313" key="5">
    <source>
        <dbReference type="EMBL" id="ELP85781.1"/>
    </source>
</evidence>
<feature type="compositionally biased region" description="Basic and acidic residues" evidence="2">
    <location>
        <begin position="25"/>
        <end position="37"/>
    </location>
</feature>
<evidence type="ECO:0000313" key="6">
    <source>
        <dbReference type="Proteomes" id="UP000014680"/>
    </source>
</evidence>
<dbReference type="PROSITE" id="PS50076">
    <property type="entry name" value="DNAJ_2"/>
    <property type="match status" value="1"/>
</dbReference>
<feature type="compositionally biased region" description="Low complexity" evidence="2">
    <location>
        <begin position="404"/>
        <end position="422"/>
    </location>
</feature>
<feature type="transmembrane region" description="Helical" evidence="3">
    <location>
        <begin position="292"/>
        <end position="308"/>
    </location>
</feature>
<keyword evidence="1" id="KW-0143">Chaperone</keyword>
<dbReference type="InterPro" id="IPR001623">
    <property type="entry name" value="DnaJ_domain"/>
</dbReference>
<dbReference type="GO" id="GO:0051087">
    <property type="term" value="F:protein-folding chaperone binding"/>
    <property type="evidence" value="ECO:0007669"/>
    <property type="project" value="TreeGrafter"/>
</dbReference>
<dbReference type="PRINTS" id="PR00625">
    <property type="entry name" value="JDOMAIN"/>
</dbReference>
<gene>
    <name evidence="5" type="ORF">EIN_281520</name>
</gene>
<name>A0A0A1TZZ0_ENTIV</name>
<dbReference type="RefSeq" id="XP_004185127.1">
    <property type="nucleotide sequence ID" value="XM_004185079.1"/>
</dbReference>
<feature type="transmembrane region" description="Helical" evidence="3">
    <location>
        <begin position="217"/>
        <end position="233"/>
    </location>
</feature>
<dbReference type="GO" id="GO:0036503">
    <property type="term" value="P:ERAD pathway"/>
    <property type="evidence" value="ECO:0007669"/>
    <property type="project" value="TreeGrafter"/>
</dbReference>
<proteinExistence type="predicted"/>
<dbReference type="InterPro" id="IPR051948">
    <property type="entry name" value="Hsp70_co-chaperone_J-domain"/>
</dbReference>
<keyword evidence="3" id="KW-1133">Transmembrane helix</keyword>
<keyword evidence="3" id="KW-0812">Transmembrane</keyword>
<dbReference type="OrthoDB" id="27973at2759"/>
<dbReference type="GO" id="GO:0005783">
    <property type="term" value="C:endoplasmic reticulum"/>
    <property type="evidence" value="ECO:0007669"/>
    <property type="project" value="TreeGrafter"/>
</dbReference>
<feature type="domain" description="J" evidence="4">
    <location>
        <begin position="46"/>
        <end position="110"/>
    </location>
</feature>
<organism evidence="5 6">
    <name type="scientific">Entamoeba invadens IP1</name>
    <dbReference type="NCBI Taxonomy" id="370355"/>
    <lineage>
        <taxon>Eukaryota</taxon>
        <taxon>Amoebozoa</taxon>
        <taxon>Evosea</taxon>
        <taxon>Archamoebae</taxon>
        <taxon>Mastigamoebida</taxon>
        <taxon>Entamoebidae</taxon>
        <taxon>Entamoeba</taxon>
    </lineage>
</organism>
<feature type="region of interest" description="Disordered" evidence="2">
    <location>
        <begin position="1"/>
        <end position="41"/>
    </location>
</feature>
<reference evidence="5 6" key="1">
    <citation type="submission" date="2012-10" db="EMBL/GenBank/DDBJ databases">
        <authorList>
            <person name="Zafar N."/>
            <person name="Inman J."/>
            <person name="Hall N."/>
            <person name="Lorenzi H."/>
            <person name="Caler E."/>
        </authorList>
    </citation>
    <scope>NUCLEOTIDE SEQUENCE [LARGE SCALE GENOMIC DNA]</scope>
    <source>
        <strain evidence="5 6">IP1</strain>
    </source>
</reference>
<dbReference type="EMBL" id="KB207030">
    <property type="protein sequence ID" value="ELP85781.1"/>
    <property type="molecule type" value="Genomic_DNA"/>
</dbReference>
<evidence type="ECO:0000256" key="1">
    <source>
        <dbReference type="ARBA" id="ARBA00023186"/>
    </source>
</evidence>
<dbReference type="SUPFAM" id="SSF46565">
    <property type="entry name" value="Chaperone J-domain"/>
    <property type="match status" value="1"/>
</dbReference>
<feature type="transmembrane region" description="Helical" evidence="3">
    <location>
        <begin position="262"/>
        <end position="286"/>
    </location>
</feature>
<sequence>METFTEHDSLLEHQPTSQTTQRPETNIKPETETRDFQDPNFDDPLNYYAVLGVPREASPELIKRAYRKHALKFHPDKNHSPNAEGDFNTIKNAYEVLSDEQKKRMYDSFGAEGAQYAQYIWMIKPFVYILCCILGFFIAVAALLYDTWLVLTITNLEKELHWKISAVNVPLYILLFFYMLNLPNTRLGKVFGLIEFCTGYLGLILFFVRVDCNKGDYHLWLIPAYIACLFRLLKMLREDLGDYVGQGENGEVINIPRKKRVVLLNGVLDLLENVTFIGLIVSIGVSGNEKDYMYAMIFFALYLVFRVVRSALLDLHFSRIKLVYEIVVCLFYAAQGIMLGSDVGVRCYKYSYAIAFIPALLYGVIITAIPLIVCPLICCFLPPLLEKVFGSDDPNTQHREPENQHTSQQPSQQYQNTTALLN</sequence>
<dbReference type="Proteomes" id="UP000014680">
    <property type="component" value="Unassembled WGS sequence"/>
</dbReference>
<feature type="transmembrane region" description="Helical" evidence="3">
    <location>
        <begin position="320"/>
        <end position="340"/>
    </location>
</feature>
<dbReference type="AlphaFoldDB" id="A0A0A1TZZ0"/>
<dbReference type="InterPro" id="IPR018253">
    <property type="entry name" value="DnaJ_domain_CS"/>
</dbReference>
<feature type="region of interest" description="Disordered" evidence="2">
    <location>
        <begin position="392"/>
        <end position="422"/>
    </location>
</feature>